<dbReference type="InterPro" id="IPR036866">
    <property type="entry name" value="RibonucZ/Hydroxyglut_hydro"/>
</dbReference>
<dbReference type="HOGENOM" id="CLU_567118_0_0_11"/>
<reference evidence="2 3" key="1">
    <citation type="journal article" date="2007" name="Genome Res.">
        <title>Genome characteristics of facultatively symbiotic Frankia sp. strains reflect host range and host plant biogeography.</title>
        <authorList>
            <person name="Normand P."/>
            <person name="Lapierre P."/>
            <person name="Tisa L.S."/>
            <person name="Gogarten J.P."/>
            <person name="Alloisio N."/>
            <person name="Bagnarol E."/>
            <person name="Bassi C.A."/>
            <person name="Berry A.M."/>
            <person name="Bickhart D.M."/>
            <person name="Choisne N."/>
            <person name="Couloux A."/>
            <person name="Cournoyer B."/>
            <person name="Cruveiller S."/>
            <person name="Daubin V."/>
            <person name="Demange N."/>
            <person name="Francino M.P."/>
            <person name="Goltsman E."/>
            <person name="Huang Y."/>
            <person name="Kopp O.R."/>
            <person name="Labarre L."/>
            <person name="Lapidus A."/>
            <person name="Lavire C."/>
            <person name="Marechal J."/>
            <person name="Martinez M."/>
            <person name="Mastronunzio J.E."/>
            <person name="Mullin B.C."/>
            <person name="Niemann J."/>
            <person name="Pujic P."/>
            <person name="Rawnsley T."/>
            <person name="Rouy Z."/>
            <person name="Schenowitz C."/>
            <person name="Sellstedt A."/>
            <person name="Tavares F."/>
            <person name="Tomkins J.P."/>
            <person name="Vallenet D."/>
            <person name="Valverde C."/>
            <person name="Wall L.G."/>
            <person name="Wang Y."/>
            <person name="Medigue C."/>
            <person name="Benson D.R."/>
        </authorList>
    </citation>
    <scope>NUCLEOTIDE SEQUENCE [LARGE SCALE GENOMIC DNA]</scope>
    <source>
        <strain evidence="3">DSM 45986 / CECT 9034 / ACN14a</strain>
    </source>
</reference>
<dbReference type="InterPro" id="IPR001279">
    <property type="entry name" value="Metallo-B-lactamas"/>
</dbReference>
<dbReference type="PANTHER" id="PTHR42951:SF4">
    <property type="entry name" value="ACYL-COENZYME A THIOESTERASE MBLAC2"/>
    <property type="match status" value="1"/>
</dbReference>
<accession>Q0RHX0</accession>
<dbReference type="STRING" id="326424.FRAAL4261"/>
<proteinExistence type="predicted"/>
<dbReference type="InterPro" id="IPR032710">
    <property type="entry name" value="NTF2-like_dom_sf"/>
</dbReference>
<dbReference type="InterPro" id="IPR024507">
    <property type="entry name" value="AtzH-like"/>
</dbReference>
<dbReference type="KEGG" id="fal:FRAAL4261"/>
<gene>
    <name evidence="2" type="ordered locus">FRAAL4261</name>
</gene>
<protein>
    <recommendedName>
        <fullName evidence="1">Metallo-beta-lactamase domain-containing protein</fullName>
    </recommendedName>
</protein>
<dbReference type="Pfam" id="PF11533">
    <property type="entry name" value="AtzH-like"/>
    <property type="match status" value="1"/>
</dbReference>
<dbReference type="PANTHER" id="PTHR42951">
    <property type="entry name" value="METALLO-BETA-LACTAMASE DOMAIN-CONTAINING"/>
    <property type="match status" value="1"/>
</dbReference>
<dbReference type="SMART" id="SM00849">
    <property type="entry name" value="Lactamase_B"/>
    <property type="match status" value="1"/>
</dbReference>
<dbReference type="SUPFAM" id="SSF56281">
    <property type="entry name" value="Metallo-hydrolase/oxidoreductase"/>
    <property type="match status" value="1"/>
</dbReference>
<dbReference type="InterPro" id="IPR050855">
    <property type="entry name" value="NDM-1-like"/>
</dbReference>
<name>Q0RHX0_FRAAA</name>
<dbReference type="Proteomes" id="UP000000657">
    <property type="component" value="Chromosome"/>
</dbReference>
<dbReference type="eggNOG" id="COG0154">
    <property type="taxonomic scope" value="Bacteria"/>
</dbReference>
<evidence type="ECO:0000259" key="1">
    <source>
        <dbReference type="SMART" id="SM00849"/>
    </source>
</evidence>
<dbReference type="RefSeq" id="WP_011605387.1">
    <property type="nucleotide sequence ID" value="NC_008278.1"/>
</dbReference>
<feature type="domain" description="Metallo-beta-lactamase" evidence="1">
    <location>
        <begin position="32"/>
        <end position="244"/>
    </location>
</feature>
<dbReference type="AlphaFoldDB" id="Q0RHX0"/>
<evidence type="ECO:0000313" key="3">
    <source>
        <dbReference type="Proteomes" id="UP000000657"/>
    </source>
</evidence>
<dbReference type="Gene3D" id="3.60.15.10">
    <property type="entry name" value="Ribonuclease Z/Hydroxyacylglutathione hydrolase-like"/>
    <property type="match status" value="1"/>
</dbReference>
<dbReference type="Gene3D" id="3.10.450.50">
    <property type="match status" value="1"/>
</dbReference>
<organism evidence="2 3">
    <name type="scientific">Frankia alni (strain DSM 45986 / CECT 9034 / ACN14a)</name>
    <dbReference type="NCBI Taxonomy" id="326424"/>
    <lineage>
        <taxon>Bacteria</taxon>
        <taxon>Bacillati</taxon>
        <taxon>Actinomycetota</taxon>
        <taxon>Actinomycetes</taxon>
        <taxon>Frankiales</taxon>
        <taxon>Frankiaceae</taxon>
        <taxon>Frankia</taxon>
    </lineage>
</organism>
<dbReference type="SUPFAM" id="SSF54427">
    <property type="entry name" value="NTF2-like"/>
    <property type="match status" value="1"/>
</dbReference>
<dbReference type="EMBL" id="CT573213">
    <property type="protein sequence ID" value="CAJ62903.1"/>
    <property type="molecule type" value="Genomic_DNA"/>
</dbReference>
<dbReference type="Pfam" id="PF00753">
    <property type="entry name" value="Lactamase_B"/>
    <property type="match status" value="1"/>
</dbReference>
<dbReference type="OrthoDB" id="2971563at2"/>
<keyword evidence="3" id="KW-1185">Reference proteome</keyword>
<evidence type="ECO:0000313" key="2">
    <source>
        <dbReference type="EMBL" id="CAJ62903.1"/>
    </source>
</evidence>
<dbReference type="eggNOG" id="COG0491">
    <property type="taxonomic scope" value="Bacteria"/>
</dbReference>
<sequence>MTGVDAVAVAAADWFALRPVAARTWLVAEPGHVNCFLVEGDERAVLVDTGLGLADVHAAARSLTDRPILAVNSHGHDDHRGGNWLFRDVAAHPLATPAVTAPVPAERLTAYLTVAREQYAAYARLRADDERFFHLLTEETTPRPLPPSADAWTVPAGPAPVALADGERIDLGGRELTVLHTPGHSPDSLCLFDERDGQLFAGDTLITGDFWVHMPDAEVDVFAATLRSLASRLAGSVRDIYPAHTLRYRVGPDFLRRTADAFEAVAAGKAPGRPGTDLLRRPALRHDFADFSILRPLGVETAAAASAAAAVSAEEGAQAEEGAPAELAAIDPALGAAFAAYERALMAGDVATQQASFSTGADVVRVDGDGPLVGPSALAAYRAARPTPGPRRLRALHVVRSPGETVVTVSTNERLGPDGRIVGLSTQTQVWARTDDGWRVIAACVSPMSDGNLSGAPVAGASWAGVPSADPPGMEPPEGRR</sequence>